<name>A0ABD7QC41_HAFAL</name>
<accession>A0ABD7QC41</accession>
<dbReference type="AlphaFoldDB" id="A0ABD7QC41"/>
<comment type="caution">
    <text evidence="1">The sequence shown here is derived from an EMBL/GenBank/DDBJ whole genome shotgun (WGS) entry which is preliminary data.</text>
</comment>
<reference evidence="1 2" key="1">
    <citation type="submission" date="2019-02" db="EMBL/GenBank/DDBJ databases">
        <title>Comparative genomic analysis of the Hafnia genus genomes.</title>
        <authorList>
            <person name="Zhiqiu Y."/>
            <person name="Chao Y."/>
            <person name="Yuhui D."/>
            <person name="Di H."/>
            <person name="Bin L."/>
        </authorList>
    </citation>
    <scope>NUCLEOTIDE SEQUENCE [LARGE SCALE GENOMIC DNA]</scope>
    <source>
        <strain evidence="1 2">PCM_1210</strain>
    </source>
</reference>
<gene>
    <name evidence="1" type="ORF">EYY96_00265</name>
</gene>
<organism evidence="1 2">
    <name type="scientific">Hafnia alvei</name>
    <dbReference type="NCBI Taxonomy" id="569"/>
    <lineage>
        <taxon>Bacteria</taxon>
        <taxon>Pseudomonadati</taxon>
        <taxon>Pseudomonadota</taxon>
        <taxon>Gammaproteobacteria</taxon>
        <taxon>Enterobacterales</taxon>
        <taxon>Hafniaceae</taxon>
        <taxon>Hafnia</taxon>
    </lineage>
</organism>
<dbReference type="Proteomes" id="UP000291600">
    <property type="component" value="Unassembled WGS sequence"/>
</dbReference>
<evidence type="ECO:0000313" key="2">
    <source>
        <dbReference type="Proteomes" id="UP000291600"/>
    </source>
</evidence>
<proteinExistence type="predicted"/>
<evidence type="ECO:0000313" key="1">
    <source>
        <dbReference type="EMBL" id="TBL71274.1"/>
    </source>
</evidence>
<dbReference type="EMBL" id="SITJ01000039">
    <property type="protein sequence ID" value="TBL71274.1"/>
    <property type="molecule type" value="Genomic_DNA"/>
</dbReference>
<sequence length="78" mass="9364">MTENAPTFRYIRSRFSRIWRKGNEDPDNPLHNHPSDSYADIKEFLIKTFGYADLFDEMRKNKKEQEILRRSLDSAINE</sequence>
<protein>
    <submittedName>
        <fullName evidence="1">Uncharacterized protein</fullName>
    </submittedName>
</protein>
<dbReference type="RefSeq" id="WP_130970193.1">
    <property type="nucleotide sequence ID" value="NZ_SITJ01000039.1"/>
</dbReference>